<dbReference type="OrthoDB" id="5979581at2759"/>
<dbReference type="Proteomes" id="UP000789706">
    <property type="component" value="Unassembled WGS sequence"/>
</dbReference>
<protein>
    <submittedName>
        <fullName evidence="1">9378_t:CDS:1</fullName>
    </submittedName>
</protein>
<name>A0A9N8YNT2_9GLOM</name>
<sequence>MYFGHFLEFKTIFANEPNSWKVFQKHYEELFGNAAQNGWQTSPKAKYQRETDSEQVL</sequence>
<dbReference type="AlphaFoldDB" id="A0A9N8YNT2"/>
<accession>A0A9N8YNT2</accession>
<evidence type="ECO:0000313" key="2">
    <source>
        <dbReference type="Proteomes" id="UP000789706"/>
    </source>
</evidence>
<dbReference type="EMBL" id="CAJVPK010000039">
    <property type="protein sequence ID" value="CAG8436604.1"/>
    <property type="molecule type" value="Genomic_DNA"/>
</dbReference>
<organism evidence="1 2">
    <name type="scientific">Diversispora eburnea</name>
    <dbReference type="NCBI Taxonomy" id="1213867"/>
    <lineage>
        <taxon>Eukaryota</taxon>
        <taxon>Fungi</taxon>
        <taxon>Fungi incertae sedis</taxon>
        <taxon>Mucoromycota</taxon>
        <taxon>Glomeromycotina</taxon>
        <taxon>Glomeromycetes</taxon>
        <taxon>Diversisporales</taxon>
        <taxon>Diversisporaceae</taxon>
        <taxon>Diversispora</taxon>
    </lineage>
</organism>
<gene>
    <name evidence="1" type="ORF">DEBURN_LOCUS1043</name>
</gene>
<proteinExistence type="predicted"/>
<evidence type="ECO:0000313" key="1">
    <source>
        <dbReference type="EMBL" id="CAG8436604.1"/>
    </source>
</evidence>
<comment type="caution">
    <text evidence="1">The sequence shown here is derived from an EMBL/GenBank/DDBJ whole genome shotgun (WGS) entry which is preliminary data.</text>
</comment>
<reference evidence="1" key="1">
    <citation type="submission" date="2021-06" db="EMBL/GenBank/DDBJ databases">
        <authorList>
            <person name="Kallberg Y."/>
            <person name="Tangrot J."/>
            <person name="Rosling A."/>
        </authorList>
    </citation>
    <scope>NUCLEOTIDE SEQUENCE</scope>
    <source>
        <strain evidence="1">AZ414A</strain>
    </source>
</reference>
<keyword evidence="2" id="KW-1185">Reference proteome</keyword>